<evidence type="ECO:0000256" key="1">
    <source>
        <dbReference type="SAM" id="Phobius"/>
    </source>
</evidence>
<dbReference type="AlphaFoldDB" id="A0A218WJM1"/>
<keyword evidence="1" id="KW-1133">Transmembrane helix</keyword>
<dbReference type="Gene3D" id="1.20.1280.50">
    <property type="match status" value="1"/>
</dbReference>
<dbReference type="PANTHER" id="PTHR33736">
    <property type="entry name" value="F-BOX PROTEIN-RELATED"/>
    <property type="match status" value="1"/>
</dbReference>
<comment type="caution">
    <text evidence="2">The sequence shown here is derived from an EMBL/GenBank/DDBJ whole genome shotgun (WGS) entry which is preliminary data.</text>
</comment>
<keyword evidence="1" id="KW-0812">Transmembrane</keyword>
<name>A0A218WJM1_PUNGR</name>
<dbReference type="InterPro" id="IPR036047">
    <property type="entry name" value="F-box-like_dom_sf"/>
</dbReference>
<organism evidence="2 3">
    <name type="scientific">Punica granatum</name>
    <name type="common">Pomegranate</name>
    <dbReference type="NCBI Taxonomy" id="22663"/>
    <lineage>
        <taxon>Eukaryota</taxon>
        <taxon>Viridiplantae</taxon>
        <taxon>Streptophyta</taxon>
        <taxon>Embryophyta</taxon>
        <taxon>Tracheophyta</taxon>
        <taxon>Spermatophyta</taxon>
        <taxon>Magnoliopsida</taxon>
        <taxon>eudicotyledons</taxon>
        <taxon>Gunneridae</taxon>
        <taxon>Pentapetalae</taxon>
        <taxon>rosids</taxon>
        <taxon>malvids</taxon>
        <taxon>Myrtales</taxon>
        <taxon>Lythraceae</taxon>
        <taxon>Punica</taxon>
    </lineage>
</organism>
<protein>
    <submittedName>
        <fullName evidence="2">Uncharacterized protein</fullName>
    </submittedName>
</protein>
<gene>
    <name evidence="2" type="ORF">CDL15_Pgr018127</name>
</gene>
<dbReference type="SUPFAM" id="SSF81383">
    <property type="entry name" value="F-box domain"/>
    <property type="match status" value="1"/>
</dbReference>
<feature type="transmembrane region" description="Helical" evidence="1">
    <location>
        <begin position="340"/>
        <end position="362"/>
    </location>
</feature>
<dbReference type="PANTHER" id="PTHR33736:SF15">
    <property type="entry name" value="F-BOX DOMAIN-CONTAINING PROTEIN"/>
    <property type="match status" value="1"/>
</dbReference>
<accession>A0A218WJM1</accession>
<sequence>MDNTTCRLTGLTTDLKIDIMGRLDGPTVASISCTCSGLRDTTLDQELWRRACHSIWPSTSLPGTDSLITDFKRFYGESYSLIFYRKKPDWSKEAAEAMRNTVAEIGPWKFQDFTSLVDVYYKRRCILSRASVPVTETGEISHEDKTGRARDSATHTQNTWFTNCPFQWDILEFPQSDNTINGYTDSDAEHHRNRRTKLEENLRLSWVLLNKKTGKSVNLSSREPIFSQRSWGYHGRDYIVHFGCIIPVDRSLFPQGIVKCTIAVSCSFKDGGQAPVLEEISLHIEDTTGKHLNGKESLIVLNRALLCPRTTNKTKVKEGFSHYEMKKREFMRKIELKERVAITLFASVQVTVLVALVCLFTTRFTL</sequence>
<proteinExistence type="predicted"/>
<keyword evidence="1" id="KW-0472">Membrane</keyword>
<reference evidence="3" key="1">
    <citation type="journal article" date="2017" name="Plant J.">
        <title>The pomegranate (Punica granatum L.) genome and the genomics of punicalagin biosynthesis.</title>
        <authorList>
            <person name="Qin G."/>
            <person name="Xu C."/>
            <person name="Ming R."/>
            <person name="Tang H."/>
            <person name="Guyot R."/>
            <person name="Kramer E.M."/>
            <person name="Hu Y."/>
            <person name="Yi X."/>
            <person name="Qi Y."/>
            <person name="Xu X."/>
            <person name="Gao Z."/>
            <person name="Pan H."/>
            <person name="Jian J."/>
            <person name="Tian Y."/>
            <person name="Yue Z."/>
            <person name="Xu Y."/>
        </authorList>
    </citation>
    <scope>NUCLEOTIDE SEQUENCE [LARGE SCALE GENOMIC DNA]</scope>
    <source>
        <strain evidence="3">cv. Dabenzi</strain>
    </source>
</reference>
<evidence type="ECO:0000313" key="2">
    <source>
        <dbReference type="EMBL" id="OWM72242.1"/>
    </source>
</evidence>
<dbReference type="InterPro" id="IPR045283">
    <property type="entry name" value="AT3G44326-like"/>
</dbReference>
<dbReference type="EMBL" id="MTKT01004293">
    <property type="protein sequence ID" value="OWM72242.1"/>
    <property type="molecule type" value="Genomic_DNA"/>
</dbReference>
<evidence type="ECO:0000313" key="3">
    <source>
        <dbReference type="Proteomes" id="UP000197138"/>
    </source>
</evidence>
<dbReference type="Proteomes" id="UP000197138">
    <property type="component" value="Unassembled WGS sequence"/>
</dbReference>